<dbReference type="AlphaFoldDB" id="A0A0B6Y0G3"/>
<evidence type="ECO:0000313" key="1">
    <source>
        <dbReference type="EMBL" id="CEK49286.1"/>
    </source>
</evidence>
<reference evidence="1" key="1">
    <citation type="submission" date="2014-12" db="EMBL/GenBank/DDBJ databases">
        <title>Insight into the proteome of Arion vulgaris.</title>
        <authorList>
            <person name="Aradska J."/>
            <person name="Bulat T."/>
            <person name="Smidak R."/>
            <person name="Sarate P."/>
            <person name="Gangsoo J."/>
            <person name="Sialana F."/>
            <person name="Bilban M."/>
            <person name="Lubec G."/>
        </authorList>
    </citation>
    <scope>NUCLEOTIDE SEQUENCE</scope>
    <source>
        <tissue evidence="1">Skin</tissue>
    </source>
</reference>
<gene>
    <name evidence="1" type="primary">ORF7144</name>
</gene>
<dbReference type="EMBL" id="HACG01002421">
    <property type="protein sequence ID" value="CEK49286.1"/>
    <property type="molecule type" value="Transcribed_RNA"/>
</dbReference>
<organism evidence="1">
    <name type="scientific">Arion vulgaris</name>
    <dbReference type="NCBI Taxonomy" id="1028688"/>
    <lineage>
        <taxon>Eukaryota</taxon>
        <taxon>Metazoa</taxon>
        <taxon>Spiralia</taxon>
        <taxon>Lophotrochozoa</taxon>
        <taxon>Mollusca</taxon>
        <taxon>Gastropoda</taxon>
        <taxon>Heterobranchia</taxon>
        <taxon>Euthyneura</taxon>
        <taxon>Panpulmonata</taxon>
        <taxon>Eupulmonata</taxon>
        <taxon>Stylommatophora</taxon>
        <taxon>Helicina</taxon>
        <taxon>Arionoidea</taxon>
        <taxon>Arionidae</taxon>
        <taxon>Arion</taxon>
    </lineage>
</organism>
<sequence>MTCNECSMRVDIDSAEVLAITEEKGAANISIDEHQLKEVRLYMPREYFFQRVEESLMKSNIGAIVQIRSWNKWSWF</sequence>
<proteinExistence type="predicted"/>
<protein>
    <submittedName>
        <fullName evidence="1">Uncharacterized protein</fullName>
    </submittedName>
</protein>
<name>A0A0B6Y0G3_9EUPU</name>
<accession>A0A0B6Y0G3</accession>